<evidence type="ECO:0000256" key="2">
    <source>
        <dbReference type="SAM" id="Phobius"/>
    </source>
</evidence>
<evidence type="ECO:0000256" key="1">
    <source>
        <dbReference type="SAM" id="MobiDB-lite"/>
    </source>
</evidence>
<organism evidence="4 5">
    <name type="scientific">Iris pallida</name>
    <name type="common">Sweet iris</name>
    <dbReference type="NCBI Taxonomy" id="29817"/>
    <lineage>
        <taxon>Eukaryota</taxon>
        <taxon>Viridiplantae</taxon>
        <taxon>Streptophyta</taxon>
        <taxon>Embryophyta</taxon>
        <taxon>Tracheophyta</taxon>
        <taxon>Spermatophyta</taxon>
        <taxon>Magnoliopsida</taxon>
        <taxon>Liliopsida</taxon>
        <taxon>Asparagales</taxon>
        <taxon>Iridaceae</taxon>
        <taxon>Iridoideae</taxon>
        <taxon>Irideae</taxon>
        <taxon>Iris</taxon>
    </lineage>
</organism>
<keyword evidence="5" id="KW-1185">Reference proteome</keyword>
<keyword evidence="2" id="KW-1133">Transmembrane helix</keyword>
<feature type="transmembrane region" description="Helical" evidence="2">
    <location>
        <begin position="87"/>
        <end position="109"/>
    </location>
</feature>
<dbReference type="Proteomes" id="UP001140949">
    <property type="component" value="Unassembled WGS sequence"/>
</dbReference>
<sequence length="118" mass="13268">MPLPLSCPRKPLSLLMLLLLQHRRLLFPPSSSEGIEEDESTGLLPLTSGGYSGGLVGDREDEISDFLEYEELIALPTLRRQDSRMKLLVFFLFLLVVAVGLSAILRTGYSIFCRRTRN</sequence>
<feature type="region of interest" description="Disordered" evidence="1">
    <location>
        <begin position="30"/>
        <end position="49"/>
    </location>
</feature>
<accession>A0AAX6HF72</accession>
<protein>
    <submittedName>
        <fullName evidence="4">Agamous-like MADS-box protein AGL61</fullName>
    </submittedName>
</protein>
<keyword evidence="3" id="KW-0732">Signal</keyword>
<feature type="signal peptide" evidence="3">
    <location>
        <begin position="1"/>
        <end position="26"/>
    </location>
</feature>
<dbReference type="EMBL" id="JANAVB010009856">
    <property type="protein sequence ID" value="KAJ6839676.1"/>
    <property type="molecule type" value="Genomic_DNA"/>
</dbReference>
<reference evidence="4" key="2">
    <citation type="submission" date="2023-04" db="EMBL/GenBank/DDBJ databases">
        <authorList>
            <person name="Bruccoleri R.E."/>
            <person name="Oakeley E.J."/>
            <person name="Faust A.-M."/>
            <person name="Dessus-Babus S."/>
            <person name="Altorfer M."/>
            <person name="Burckhardt D."/>
            <person name="Oertli M."/>
            <person name="Naumann U."/>
            <person name="Petersen F."/>
            <person name="Wong J."/>
        </authorList>
    </citation>
    <scope>NUCLEOTIDE SEQUENCE</scope>
    <source>
        <strain evidence="4">GSM-AAB239-AS_SAM_17_03QT</strain>
        <tissue evidence="4">Leaf</tissue>
    </source>
</reference>
<dbReference type="AlphaFoldDB" id="A0AAX6HF72"/>
<evidence type="ECO:0000313" key="5">
    <source>
        <dbReference type="Proteomes" id="UP001140949"/>
    </source>
</evidence>
<evidence type="ECO:0000256" key="3">
    <source>
        <dbReference type="SAM" id="SignalP"/>
    </source>
</evidence>
<keyword evidence="2" id="KW-0472">Membrane</keyword>
<name>A0AAX6HF72_IRIPA</name>
<reference evidence="4" key="1">
    <citation type="journal article" date="2023" name="GigaByte">
        <title>Genome assembly of the bearded iris, Iris pallida Lam.</title>
        <authorList>
            <person name="Bruccoleri R.E."/>
            <person name="Oakeley E.J."/>
            <person name="Faust A.M.E."/>
            <person name="Altorfer M."/>
            <person name="Dessus-Babus S."/>
            <person name="Burckhardt D."/>
            <person name="Oertli M."/>
            <person name="Naumann U."/>
            <person name="Petersen F."/>
            <person name="Wong J."/>
        </authorList>
    </citation>
    <scope>NUCLEOTIDE SEQUENCE</scope>
    <source>
        <strain evidence="4">GSM-AAB239-AS_SAM_17_03QT</strain>
    </source>
</reference>
<feature type="chain" id="PRO_5043545308" evidence="3">
    <location>
        <begin position="27"/>
        <end position="118"/>
    </location>
</feature>
<keyword evidence="2" id="KW-0812">Transmembrane</keyword>
<gene>
    <name evidence="4" type="ORF">M6B38_315080</name>
</gene>
<proteinExistence type="predicted"/>
<evidence type="ECO:0000313" key="4">
    <source>
        <dbReference type="EMBL" id="KAJ6839676.1"/>
    </source>
</evidence>
<comment type="caution">
    <text evidence="4">The sequence shown here is derived from an EMBL/GenBank/DDBJ whole genome shotgun (WGS) entry which is preliminary data.</text>
</comment>